<evidence type="ECO:0000256" key="2">
    <source>
        <dbReference type="SAM" id="SignalP"/>
    </source>
</evidence>
<reference evidence="5" key="1">
    <citation type="journal article" date="2013" name="Genome Announc.">
        <title>Draft genome sequence of the ascomycete Phaeoacremonium aleophilum strain UCR-PA7, a causal agent of the esca disease complex in grapevines.</title>
        <authorList>
            <person name="Blanco-Ulate B."/>
            <person name="Rolshausen P."/>
            <person name="Cantu D."/>
        </authorList>
    </citation>
    <scope>NUCLEOTIDE SEQUENCE [LARGE SCALE GENOMIC DNA]</scope>
    <source>
        <strain evidence="5">UCR-PA7</strain>
    </source>
</reference>
<evidence type="ECO:0000313" key="5">
    <source>
        <dbReference type="Proteomes" id="UP000014074"/>
    </source>
</evidence>
<dbReference type="Proteomes" id="UP000014074">
    <property type="component" value="Unassembled WGS sequence"/>
</dbReference>
<dbReference type="Pfam" id="PF17829">
    <property type="entry name" value="GH115_C"/>
    <property type="match status" value="1"/>
</dbReference>
<organism evidence="4 5">
    <name type="scientific">Phaeoacremonium minimum (strain UCR-PA7)</name>
    <name type="common">Esca disease fungus</name>
    <name type="synonym">Togninia minima</name>
    <dbReference type="NCBI Taxonomy" id="1286976"/>
    <lineage>
        <taxon>Eukaryota</taxon>
        <taxon>Fungi</taxon>
        <taxon>Dikarya</taxon>
        <taxon>Ascomycota</taxon>
        <taxon>Pezizomycotina</taxon>
        <taxon>Sordariomycetes</taxon>
        <taxon>Sordariomycetidae</taxon>
        <taxon>Togniniales</taxon>
        <taxon>Togniniaceae</taxon>
        <taxon>Phaeoacremonium</taxon>
    </lineage>
</organism>
<dbReference type="OrthoDB" id="4849794at2759"/>
<evidence type="ECO:0000313" key="4">
    <source>
        <dbReference type="EMBL" id="EOO00529.1"/>
    </source>
</evidence>
<evidence type="ECO:0000259" key="3">
    <source>
        <dbReference type="Pfam" id="PF17829"/>
    </source>
</evidence>
<protein>
    <submittedName>
        <fullName evidence="4">Putative glycoside hydrolase family 115 protein</fullName>
    </submittedName>
</protein>
<dbReference type="PANTHER" id="PTHR37842:SF2">
    <property type="entry name" value="GYLCOSYL HYDROLASE 115 C-TERMINAL DOMAIN-CONTAINING PROTEIN"/>
    <property type="match status" value="1"/>
</dbReference>
<keyword evidence="1 4" id="KW-0378">Hydrolase</keyword>
<name>R8BMD7_PHAM7</name>
<dbReference type="Gene3D" id="1.20.58.2150">
    <property type="match status" value="1"/>
</dbReference>
<dbReference type="RefSeq" id="XP_007914738.1">
    <property type="nucleotide sequence ID" value="XM_007916547.1"/>
</dbReference>
<gene>
    <name evidence="4" type="ORF">UCRPA7_3996</name>
</gene>
<accession>R8BMD7</accession>
<dbReference type="Gene3D" id="2.60.120.1620">
    <property type="match status" value="1"/>
</dbReference>
<dbReference type="HOGENOM" id="CLU_004852_1_0_1"/>
<dbReference type="Pfam" id="PF15979">
    <property type="entry name" value="Glyco_hydro_115"/>
    <property type="match status" value="1"/>
</dbReference>
<dbReference type="Gene3D" id="3.30.379.10">
    <property type="entry name" value="Chitobiase/beta-hexosaminidase domain 2-like"/>
    <property type="match status" value="1"/>
</dbReference>
<evidence type="ECO:0000256" key="1">
    <source>
        <dbReference type="ARBA" id="ARBA00022801"/>
    </source>
</evidence>
<keyword evidence="5" id="KW-1185">Reference proteome</keyword>
<dbReference type="eggNOG" id="ENOG502QTU7">
    <property type="taxonomic scope" value="Eukaryota"/>
</dbReference>
<proteinExistence type="predicted"/>
<feature type="chain" id="PRO_5004452775" evidence="2">
    <location>
        <begin position="21"/>
        <end position="990"/>
    </location>
</feature>
<dbReference type="InterPro" id="IPR029018">
    <property type="entry name" value="Hex-like_dom2"/>
</dbReference>
<feature type="domain" description="Gylcosyl hydrolase 115 C-terminal" evidence="3">
    <location>
        <begin position="813"/>
        <end position="986"/>
    </location>
</feature>
<dbReference type="Gene3D" id="3.20.20.520">
    <property type="entry name" value="Glycosyl hydrolase family 115"/>
    <property type="match status" value="1"/>
</dbReference>
<dbReference type="EMBL" id="KB933072">
    <property type="protein sequence ID" value="EOO00529.1"/>
    <property type="molecule type" value="Genomic_DNA"/>
</dbReference>
<dbReference type="AlphaFoldDB" id="R8BMD7"/>
<dbReference type="InterPro" id="IPR041437">
    <property type="entry name" value="GH115_C"/>
</dbReference>
<keyword evidence="2" id="KW-0732">Signal</keyword>
<dbReference type="GeneID" id="19324400"/>
<dbReference type="GO" id="GO:0016787">
    <property type="term" value="F:hydrolase activity"/>
    <property type="evidence" value="ECO:0007669"/>
    <property type="project" value="UniProtKB-KW"/>
</dbReference>
<feature type="signal peptide" evidence="2">
    <location>
        <begin position="1"/>
        <end position="20"/>
    </location>
</feature>
<sequence>MARIASLLVTVLVTVNAVAAIGQNATIAFEPSTGSYLLGDKSSAVRVLVDGSDWKGVKKVAKDLATDFGRVTGLNGTATAGGASCLPRSSNGTAAAGIIIAGTIGKSKLIDNLISAGKIDVTAIQGQWEAFTSQIVSSPVAGVEKALVIAGNDKRGTIYGLYDISEQIGVSPWYWWADVPSKSHSAIYALNVNKTQPSPSVKYRGFFLNDEAPALTGWINAKYPPAKYGPGYNADFYATVFELLLRLRANYIWPAGADWGQTFFVDDPRNQPLADEMGIVMGTSHTEPMMRATKEWSLFGNGPWQWNTNNASIIPFMRDGAVRAKPYEGVLTVGMRGSGDTALGATIQTELLEDIVTTQRNIIADVYGADNVTKVPQMWCLYKEVQGYYEAGMTVPDDVTLLWADDNWGNIRRLPLDTERNRSGNAGVYFHFDYVGDPRDYKWINTIQPQRTWEQMNLAYERNARQIWVVNVGDLKPLEIPISHFFDLAYNFERWSVDSTEEWMKLWAAREFGDEAAKDISDVLNKYSRLAGRRKFELVDPTIYSVINYEEADHVLAEWNDLAKKAQSLYDSLSAEAQAAFFELILHPVLGGAAVYDVHISSARNIIFANQGRNSANSIAEHMLSRFKDDHELTVRYNTLLNGKWEHMMDQTHIGYVYWQQPMRQITPPVQYVMTSERSLRGDLGISTEGTNASVPGDDYWHPLNGASLTMIPIDPYAQTKRYIDVFQVGTNSMTWTIQAPSYLKFTETTGTLAPTDPDVRVYVSVDWKAAPAGSSLATINVTSSNDYGTQFSMPSIILPINNTILPSSFSLGFVESDGYISIEAEHYSSITKSSSEATYKTIPGFGKTLSGVSLLPGTAPSQTTSSGPALEYPFYTFSTPKAPANITAILGTGLNADPTRPLRYAIQIDDATPKEVKYITDQTGGATPVGWGQAVADAAWKSVTNTTISPGAHTLRFWALEPGVVLQKIVIDLGGVRPSYLGPPESYHI</sequence>
<dbReference type="KEGG" id="tmn:UCRPA7_3996"/>
<dbReference type="InterPro" id="IPR042301">
    <property type="entry name" value="GH115_sf"/>
</dbReference>
<dbReference type="InterPro" id="IPR031924">
    <property type="entry name" value="GH115"/>
</dbReference>
<dbReference type="PANTHER" id="PTHR37842">
    <property type="match status" value="1"/>
</dbReference>